<reference evidence="2" key="2">
    <citation type="submission" date="2023-01" db="EMBL/GenBank/DDBJ databases">
        <title>Draft genome sequence of Algimonas porphyrae strain NBRC 108216.</title>
        <authorList>
            <person name="Sun Q."/>
            <person name="Mori K."/>
        </authorList>
    </citation>
    <scope>NUCLEOTIDE SEQUENCE</scope>
    <source>
        <strain evidence="2">NBRC 108216</strain>
    </source>
</reference>
<keyword evidence="1" id="KW-0472">Membrane</keyword>
<comment type="caution">
    <text evidence="2">The sequence shown here is derived from an EMBL/GenBank/DDBJ whole genome shotgun (WGS) entry which is preliminary data.</text>
</comment>
<name>A0ABQ5V1A8_9PROT</name>
<reference evidence="2" key="1">
    <citation type="journal article" date="2014" name="Int. J. Syst. Evol. Microbiol.">
        <title>Complete genome of a new Firmicutes species belonging to the dominant human colonic microbiota ('Ruminococcus bicirculans') reveals two chromosomes and a selective capacity to utilize plant glucans.</title>
        <authorList>
            <consortium name="NISC Comparative Sequencing Program"/>
            <person name="Wegmann U."/>
            <person name="Louis P."/>
            <person name="Goesmann A."/>
            <person name="Henrissat B."/>
            <person name="Duncan S.H."/>
            <person name="Flint H.J."/>
        </authorList>
    </citation>
    <scope>NUCLEOTIDE SEQUENCE</scope>
    <source>
        <strain evidence="2">NBRC 108216</strain>
    </source>
</reference>
<gene>
    <name evidence="2" type="ORF">GCM10007854_19040</name>
</gene>
<sequence length="626" mass="68771">MQSFLSELRRRRVLRVAGLYLVAGWLAMQVISVMTPALNLPDWLDSSAAVLLIAGFPVALVLAWALDVTPDGIRRAEGAGESGDIPRPRYGPDIVILIGLLIIGVLMVSGWLLSRQSVGSIVATPADNAERLSGTSIAVLPFSDMSATGDQQYFSDGMAEEILNALANIPDLRVIGRTSSFAFRGRDDAIPDVGRALGVAHILEGSVRKQGDRVRITATLLDAADGVQIWSDSYNGTLENVFELQDTISRAISEELQGVLNVTPDTRIAKQLTDNVEAYDLFLQGRESLYDLWGDGSIDRSIAFFERSAALDPDFTEAWIHIARAYLARTGYVSDSDFDDDLAASRRASLRALGHDPDNATARFYLLSADWQQGNYATAIEGTNRLGDDFFETLVYTSNNGLTELVLGKASEAKTSLQDAERLDPLRGDVLYNLGFIHLYQGAFDQARVYADRAQALDYGAAAFLHAEIAAAEGRSQDAFDMHMAGYEAFGRQFSSLMTEELWALYGHARWLGDADARQKVLTLAEGLARYDTSRIDIILLALFIDFGAPDLFFEFYPLAPGYALPAWTGIWNPYNEGATQLRRHPDFPAFADEQELVMLWQTLGWPDLCQPDPGTDGSDGQFSCR</sequence>
<feature type="transmembrane region" description="Helical" evidence="1">
    <location>
        <begin position="12"/>
        <end position="34"/>
    </location>
</feature>
<evidence type="ECO:0000313" key="2">
    <source>
        <dbReference type="EMBL" id="GLQ20949.1"/>
    </source>
</evidence>
<protein>
    <recommendedName>
        <fullName evidence="4">Tetratricopeptide repeat protein</fullName>
    </recommendedName>
</protein>
<dbReference type="InterPro" id="IPR011990">
    <property type="entry name" value="TPR-like_helical_dom_sf"/>
</dbReference>
<evidence type="ECO:0000256" key="1">
    <source>
        <dbReference type="SAM" id="Phobius"/>
    </source>
</evidence>
<dbReference type="SUPFAM" id="SSF48452">
    <property type="entry name" value="TPR-like"/>
    <property type="match status" value="1"/>
</dbReference>
<dbReference type="RefSeq" id="WP_284372016.1">
    <property type="nucleotide sequence ID" value="NZ_BSNJ01000004.1"/>
</dbReference>
<proteinExistence type="predicted"/>
<feature type="transmembrane region" description="Helical" evidence="1">
    <location>
        <begin position="94"/>
        <end position="113"/>
    </location>
</feature>
<keyword evidence="1" id="KW-1133">Transmembrane helix</keyword>
<dbReference type="Proteomes" id="UP001161390">
    <property type="component" value="Unassembled WGS sequence"/>
</dbReference>
<dbReference type="Gene3D" id="1.25.40.10">
    <property type="entry name" value="Tetratricopeptide repeat domain"/>
    <property type="match status" value="2"/>
</dbReference>
<dbReference type="EMBL" id="BSNJ01000004">
    <property type="protein sequence ID" value="GLQ20949.1"/>
    <property type="molecule type" value="Genomic_DNA"/>
</dbReference>
<feature type="transmembrane region" description="Helical" evidence="1">
    <location>
        <begin position="46"/>
        <end position="66"/>
    </location>
</feature>
<accession>A0ABQ5V1A8</accession>
<dbReference type="Gene3D" id="3.40.50.10070">
    <property type="entry name" value="TolB, N-terminal domain"/>
    <property type="match status" value="1"/>
</dbReference>
<organism evidence="2 3">
    <name type="scientific">Algimonas porphyrae</name>
    <dbReference type="NCBI Taxonomy" id="1128113"/>
    <lineage>
        <taxon>Bacteria</taxon>
        <taxon>Pseudomonadati</taxon>
        <taxon>Pseudomonadota</taxon>
        <taxon>Alphaproteobacteria</taxon>
        <taxon>Maricaulales</taxon>
        <taxon>Robiginitomaculaceae</taxon>
        <taxon>Algimonas</taxon>
    </lineage>
</organism>
<evidence type="ECO:0008006" key="4">
    <source>
        <dbReference type="Google" id="ProtNLM"/>
    </source>
</evidence>
<keyword evidence="3" id="KW-1185">Reference proteome</keyword>
<keyword evidence="1" id="KW-0812">Transmembrane</keyword>
<evidence type="ECO:0000313" key="3">
    <source>
        <dbReference type="Proteomes" id="UP001161390"/>
    </source>
</evidence>